<dbReference type="InterPro" id="IPR030807">
    <property type="entry name" value="Methyltran_NanM"/>
</dbReference>
<dbReference type="GO" id="GO:0032259">
    <property type="term" value="P:methylation"/>
    <property type="evidence" value="ECO:0007669"/>
    <property type="project" value="UniProtKB-KW"/>
</dbReference>
<evidence type="ECO:0000313" key="2">
    <source>
        <dbReference type="Proteomes" id="UP000183417"/>
    </source>
</evidence>
<gene>
    <name evidence="1" type="ORF">SAMN05421547_101564</name>
</gene>
<evidence type="ECO:0000313" key="1">
    <source>
        <dbReference type="EMBL" id="SDX87651.1"/>
    </source>
</evidence>
<organism evidence="1 2">
    <name type="scientific">Delftia lacustris</name>
    <dbReference type="NCBI Taxonomy" id="558537"/>
    <lineage>
        <taxon>Bacteria</taxon>
        <taxon>Pseudomonadati</taxon>
        <taxon>Pseudomonadota</taxon>
        <taxon>Betaproteobacteria</taxon>
        <taxon>Burkholderiales</taxon>
        <taxon>Comamonadaceae</taxon>
        <taxon>Delftia</taxon>
    </lineage>
</organism>
<dbReference type="EMBL" id="FNPE01000001">
    <property type="protein sequence ID" value="SDX87651.1"/>
    <property type="molecule type" value="Genomic_DNA"/>
</dbReference>
<keyword evidence="1" id="KW-0808">Transferase</keyword>
<proteinExistence type="predicted"/>
<protein>
    <submittedName>
        <fullName evidence="1">Putative sugar O-methyltransferase</fullName>
    </submittedName>
</protein>
<dbReference type="Proteomes" id="UP000183417">
    <property type="component" value="Unassembled WGS sequence"/>
</dbReference>
<dbReference type="GeneID" id="94695372"/>
<accession>A0A1H3F9L5</accession>
<dbReference type="GO" id="GO:0008168">
    <property type="term" value="F:methyltransferase activity"/>
    <property type="evidence" value="ECO:0007669"/>
    <property type="project" value="UniProtKB-KW"/>
</dbReference>
<dbReference type="AlphaFoldDB" id="A0A1H3F9L5"/>
<dbReference type="RefSeq" id="WP_074920894.1">
    <property type="nucleotide sequence ID" value="NZ_CP141274.1"/>
</dbReference>
<keyword evidence="1" id="KW-0489">Methyltransferase</keyword>
<dbReference type="NCBIfam" id="TIGR04371">
    <property type="entry name" value="methyltran_NanM"/>
    <property type="match status" value="1"/>
</dbReference>
<reference evidence="1 2" key="1">
    <citation type="submission" date="2016-10" db="EMBL/GenBank/DDBJ databases">
        <authorList>
            <person name="de Groot N.N."/>
        </authorList>
    </citation>
    <scope>NUCLEOTIDE SEQUENCE [LARGE SCALE GENOMIC DNA]</scope>
    <source>
        <strain evidence="1 2">LMG 24775</strain>
    </source>
</reference>
<sequence>MHQNDVALNALLQDMEAADPIYQPTHFWRAAIGSLVEELRGEGLERFRALPGPLDFFVPSYSFPGYHSSPRRFAPVHLALDGLQLTDARVGAHMDRLFSGEAHAESDYRALLASDTPCPLFIDHFSESRVGDPIEQFEFDGRRFSRSSLNYLLGLSFLKRHCDLSQVATVMEIGGGFGSLGEILLADPRNDVFYIDVDIAPTLLCANYYLNEIYGEDAIVGYSETRGRSVLDIAQMRKMHRAATLASWQLPVLNGKVDLVVNFISFQEMEPAVVRNYLAQADRLGSQFVLLRNLREGKAKAAASTDVGVVDPIKGEMYDDYLQGYRLLACNTVPFGYRTVDGFHSELRLYERR</sequence>
<name>A0A1H3F9L5_9BURK</name>